<evidence type="ECO:0008006" key="3">
    <source>
        <dbReference type="Google" id="ProtNLM"/>
    </source>
</evidence>
<evidence type="ECO:0000313" key="1">
    <source>
        <dbReference type="EMBL" id="GAA0946451.1"/>
    </source>
</evidence>
<dbReference type="RefSeq" id="WP_344239333.1">
    <property type="nucleotide sequence ID" value="NZ_BAAAHH010000006.1"/>
</dbReference>
<name>A0ABN1QRD6_9ACTN</name>
<dbReference type="EMBL" id="BAAAHH010000006">
    <property type="protein sequence ID" value="GAA0946451.1"/>
    <property type="molecule type" value="Genomic_DNA"/>
</dbReference>
<sequence length="153" mass="16897">MATTTVNYSDFLRKPTSVLPALGDGDVILERRGDEEDLSLTRRASRQAELDALRFAARSLRLLARANRALAEEAFAEELPWLTWLPAEERPQAITELLEDLLAGADTGRFTPFAANLVAWKHTAEVHTDPSLAKHLAGPFETDEFTEIGRPGA</sequence>
<proteinExistence type="predicted"/>
<gene>
    <name evidence="1" type="ORF">GCM10009550_21110</name>
</gene>
<keyword evidence="2" id="KW-1185">Reference proteome</keyword>
<evidence type="ECO:0000313" key="2">
    <source>
        <dbReference type="Proteomes" id="UP001500665"/>
    </source>
</evidence>
<comment type="caution">
    <text evidence="1">The sequence shown here is derived from an EMBL/GenBank/DDBJ whole genome shotgun (WGS) entry which is preliminary data.</text>
</comment>
<accession>A0ABN1QRD6</accession>
<dbReference type="Proteomes" id="UP001500665">
    <property type="component" value="Unassembled WGS sequence"/>
</dbReference>
<reference evidence="1 2" key="1">
    <citation type="journal article" date="2019" name="Int. J. Syst. Evol. Microbiol.">
        <title>The Global Catalogue of Microorganisms (GCM) 10K type strain sequencing project: providing services to taxonomists for standard genome sequencing and annotation.</title>
        <authorList>
            <consortium name="The Broad Institute Genomics Platform"/>
            <consortium name="The Broad Institute Genome Sequencing Center for Infectious Disease"/>
            <person name="Wu L."/>
            <person name="Ma J."/>
        </authorList>
    </citation>
    <scope>NUCLEOTIDE SEQUENCE [LARGE SCALE GENOMIC DNA]</scope>
    <source>
        <strain evidence="1 2">JCM 10696</strain>
    </source>
</reference>
<protein>
    <recommendedName>
        <fullName evidence="3">Prevent-host-death family protein</fullName>
    </recommendedName>
</protein>
<organism evidence="1 2">
    <name type="scientific">Actinocorallia libanotica</name>
    <dbReference type="NCBI Taxonomy" id="46162"/>
    <lineage>
        <taxon>Bacteria</taxon>
        <taxon>Bacillati</taxon>
        <taxon>Actinomycetota</taxon>
        <taxon>Actinomycetes</taxon>
        <taxon>Streptosporangiales</taxon>
        <taxon>Thermomonosporaceae</taxon>
        <taxon>Actinocorallia</taxon>
    </lineage>
</organism>